<dbReference type="CDD" id="cd20104">
    <property type="entry name" value="MBT_PHF20L1-like"/>
    <property type="match status" value="1"/>
</dbReference>
<accession>T1IXS7</accession>
<keyword evidence="5" id="KW-0862">Zinc</keyword>
<evidence type="ECO:0000259" key="9">
    <source>
        <dbReference type="PROSITE" id="PS50157"/>
    </source>
</evidence>
<keyword evidence="2" id="KW-0479">Metal-binding</keyword>
<feature type="compositionally biased region" description="Basic and acidic residues" evidence="8">
    <location>
        <begin position="46"/>
        <end position="57"/>
    </location>
</feature>
<evidence type="ECO:0000256" key="6">
    <source>
        <dbReference type="ARBA" id="ARBA00023242"/>
    </source>
</evidence>
<feature type="compositionally biased region" description="Basic and acidic residues" evidence="8">
    <location>
        <begin position="106"/>
        <end position="117"/>
    </location>
</feature>
<keyword evidence="3" id="KW-0677">Repeat</keyword>
<evidence type="ECO:0000313" key="10">
    <source>
        <dbReference type="EnsemblMetazoa" id="SMAR006020-PA"/>
    </source>
</evidence>
<evidence type="ECO:0000256" key="5">
    <source>
        <dbReference type="ARBA" id="ARBA00022833"/>
    </source>
</evidence>
<reference evidence="10" key="2">
    <citation type="submission" date="2015-02" db="UniProtKB">
        <authorList>
            <consortium name="EnsemblMetazoa"/>
        </authorList>
    </citation>
    <scope>IDENTIFICATION</scope>
</reference>
<dbReference type="EnsemblMetazoa" id="SMAR006020-RA">
    <property type="protein sequence ID" value="SMAR006020-PA"/>
    <property type="gene ID" value="SMAR006020"/>
</dbReference>
<feature type="compositionally biased region" description="Basic and acidic residues" evidence="8">
    <location>
        <begin position="128"/>
        <end position="152"/>
    </location>
</feature>
<feature type="compositionally biased region" description="Basic and acidic residues" evidence="8">
    <location>
        <begin position="269"/>
        <end position="292"/>
    </location>
</feature>
<reference evidence="11" key="1">
    <citation type="submission" date="2011-05" db="EMBL/GenBank/DDBJ databases">
        <authorList>
            <person name="Richards S.R."/>
            <person name="Qu J."/>
            <person name="Jiang H."/>
            <person name="Jhangiani S.N."/>
            <person name="Agravi P."/>
            <person name="Goodspeed R."/>
            <person name="Gross S."/>
            <person name="Mandapat C."/>
            <person name="Jackson L."/>
            <person name="Mathew T."/>
            <person name="Pu L."/>
            <person name="Thornton R."/>
            <person name="Saada N."/>
            <person name="Wilczek-Boney K.B."/>
            <person name="Lee S."/>
            <person name="Kovar C."/>
            <person name="Wu Y."/>
            <person name="Scherer S.E."/>
            <person name="Worley K.C."/>
            <person name="Muzny D.M."/>
            <person name="Gibbs R."/>
        </authorList>
    </citation>
    <scope>NUCLEOTIDE SEQUENCE</scope>
    <source>
        <strain evidence="11">Brora</strain>
    </source>
</reference>
<dbReference type="CDD" id="cd20386">
    <property type="entry name" value="Tudor_PHF20-like"/>
    <property type="match status" value="1"/>
</dbReference>
<feature type="region of interest" description="Disordered" evidence="8">
    <location>
        <begin position="228"/>
        <end position="309"/>
    </location>
</feature>
<feature type="compositionally biased region" description="Basic and acidic residues" evidence="8">
    <location>
        <begin position="478"/>
        <end position="492"/>
    </location>
</feature>
<dbReference type="InterPro" id="IPR016197">
    <property type="entry name" value="Chromo-like_dom_sf"/>
</dbReference>
<dbReference type="GO" id="GO:0008270">
    <property type="term" value="F:zinc ion binding"/>
    <property type="evidence" value="ECO:0007669"/>
    <property type="project" value="UniProtKB-KW"/>
</dbReference>
<dbReference type="SUPFAM" id="SSF63748">
    <property type="entry name" value="Tudor/PWWP/MBT"/>
    <property type="match status" value="1"/>
</dbReference>
<sequence length="1210" mass="137983">MPKRKSSKSKDDNKEENDESISFSPCEIPIKRSRGRPKAIRPVDGGNKDKPQDRDQSPETPLSPSAEEKQTRRHDDSKEEEENVETGSEKKEEPEKRSLRATNSRRSREALARHMLEESAAIAAQKSLLDKSIQEKDEQQSDPGTSKEKTEDSVSNDAEDIEKHEPTEPEVEKKEKIELPSTKIVHNYLPQSPTSDGVEEAVKKLMQTPSPESRKPICIEVRERYLSDLPEINETQTKTEPGTTEMTEEKQSDSVDSPNIQTDGAVEPIKSDDAEIEDKQKIQQQITDDKDTPGSAGRTARPRRISHRPGIDFRVGGRLEACDFMSNWYASKIVNLDWNEKEVLIHFEGWSSRFDEWVSMDSHRLRPITRTSARKEHKQKLKEVRNREFKVHENVLAKWVDGKMYPAKVVSVNANGSCQVTFLDDGIQKSVKPMHMSKVTKEEFAYHVSQAKPLDRRGRFGKRKFGSSSDDDESSDNLETKSLKRDDKEVRTKRGFKQAKIDKQSPSQGVNVRRKKLLIGGIFQAKRTFQESQTMKKRASRSRDHEASRPGRKPMRLPGLKVKPGRAKNAKLLTENNSTFEESTPVVDNNDNANEEQRKVGSARKEFIIEEDHNHFKCLFDNCGKAFRKESLLASHMKHYHDNSAKTTRKREVSSSNANTKLPQDTPTIPVEKESDLSDVSPNIEPKAAKTVKKGRGFKHNFAKHKVNIAKRRPMLLYRRKPNDSDVVDKMVETVSPKVKGNKRKPVRKSDLAPVTIAVDENFANMETLVKADPDAPNADQTVVATPSSSPIKKNGRKRKWRCNIRSPKKIDATPVVNDSVEIVKLSPESPDASLMVVDDDCGREEVVNCICRVLEEDGLMMQCETCMAWQHGVCFNIEEEDKVPEKYVCFACKNPSGQRESYRFWYDQDWWKTGQVARFSFTPKDEEKDRKVATSMLKAHALAGNVIAVKKLLHCLEQKLDLARNGSESNLSTWNKVWSLKSSLREKNGGSGDGRQSALHFDHSYSVPSKNGVEVQSDDILSNTPLETEEKVEIADEALVEPAIPTTNGIDKQEATIDVTTVEIIDEKNFQSPDNNYTLFLDHLDHMQDEVDHRLDEISQHIEALEVEWDDDSFSPHGNSLGDLPVVKKMLKVLQVNLDKVLRMATIQLLYYISALSFDFTDPMLREPYNLKIQRRIRNGYRHIREKRNKGEQTYIYRKFLTYKDEKSK</sequence>
<dbReference type="InterPro" id="IPR013083">
    <property type="entry name" value="Znf_RING/FYVE/PHD"/>
</dbReference>
<evidence type="ECO:0000256" key="4">
    <source>
        <dbReference type="ARBA" id="ARBA00022771"/>
    </source>
</evidence>
<keyword evidence="4 7" id="KW-0863">Zinc-finger</keyword>
<dbReference type="GO" id="GO:0044545">
    <property type="term" value="C:NSL complex"/>
    <property type="evidence" value="ECO:0007669"/>
    <property type="project" value="TreeGrafter"/>
</dbReference>
<organism evidence="10 11">
    <name type="scientific">Strigamia maritima</name>
    <name type="common">European centipede</name>
    <name type="synonym">Geophilus maritimus</name>
    <dbReference type="NCBI Taxonomy" id="126957"/>
    <lineage>
        <taxon>Eukaryota</taxon>
        <taxon>Metazoa</taxon>
        <taxon>Ecdysozoa</taxon>
        <taxon>Arthropoda</taxon>
        <taxon>Myriapoda</taxon>
        <taxon>Chilopoda</taxon>
        <taxon>Pleurostigmophora</taxon>
        <taxon>Geophilomorpha</taxon>
        <taxon>Linotaeniidae</taxon>
        <taxon>Strigamia</taxon>
    </lineage>
</organism>
<evidence type="ECO:0000313" key="11">
    <source>
        <dbReference type="Proteomes" id="UP000014500"/>
    </source>
</evidence>
<dbReference type="EMBL" id="JH431661">
    <property type="status" value="NOT_ANNOTATED_CDS"/>
    <property type="molecule type" value="Genomic_DNA"/>
</dbReference>
<dbReference type="PROSITE" id="PS50157">
    <property type="entry name" value="ZINC_FINGER_C2H2_2"/>
    <property type="match status" value="1"/>
</dbReference>
<dbReference type="OMA" id="KCMARWS"/>
<feature type="compositionally biased region" description="Polar residues" evidence="8">
    <location>
        <begin position="654"/>
        <end position="667"/>
    </location>
</feature>
<evidence type="ECO:0000256" key="2">
    <source>
        <dbReference type="ARBA" id="ARBA00022723"/>
    </source>
</evidence>
<keyword evidence="11" id="KW-1185">Reference proteome</keyword>
<evidence type="ECO:0000256" key="8">
    <source>
        <dbReference type="SAM" id="MobiDB-lite"/>
    </source>
</evidence>
<dbReference type="InterPro" id="IPR013087">
    <property type="entry name" value="Znf_C2H2_type"/>
</dbReference>
<dbReference type="SUPFAM" id="SSF54160">
    <property type="entry name" value="Chromo domain-like"/>
    <property type="match status" value="1"/>
</dbReference>
<dbReference type="PANTHER" id="PTHR15856:SF51">
    <property type="entry name" value="MBD-R2"/>
    <property type="match status" value="1"/>
</dbReference>
<dbReference type="Gene3D" id="2.30.30.140">
    <property type="match status" value="2"/>
</dbReference>
<feature type="domain" description="C2H2-type" evidence="9">
    <location>
        <begin position="616"/>
        <end position="646"/>
    </location>
</feature>
<evidence type="ECO:0000256" key="7">
    <source>
        <dbReference type="PROSITE-ProRule" id="PRU00042"/>
    </source>
</evidence>
<dbReference type="Pfam" id="PF20826">
    <property type="entry name" value="PHD_5"/>
    <property type="match status" value="1"/>
</dbReference>
<dbReference type="InterPro" id="IPR019786">
    <property type="entry name" value="Zinc_finger_PHD-type_CS"/>
</dbReference>
<feature type="region of interest" description="Disordered" evidence="8">
    <location>
        <begin position="455"/>
        <end position="512"/>
    </location>
</feature>
<dbReference type="SUPFAM" id="SSF57903">
    <property type="entry name" value="FYVE/PHD zinc finger"/>
    <property type="match status" value="1"/>
</dbReference>
<dbReference type="HOGENOM" id="CLU_269834_0_0_1"/>
<keyword evidence="6" id="KW-0539">Nucleus</keyword>
<dbReference type="STRING" id="126957.T1IXS7"/>
<dbReference type="eggNOG" id="KOG1844">
    <property type="taxonomic scope" value="Eukaryota"/>
</dbReference>
<name>T1IXS7_STRMM</name>
<dbReference type="PhylomeDB" id="T1IXS7"/>
<dbReference type="GO" id="GO:0006357">
    <property type="term" value="P:regulation of transcription by RNA polymerase II"/>
    <property type="evidence" value="ECO:0007669"/>
    <property type="project" value="TreeGrafter"/>
</dbReference>
<dbReference type="SMART" id="SM00333">
    <property type="entry name" value="TUDOR"/>
    <property type="match status" value="1"/>
</dbReference>
<comment type="subcellular location">
    <subcellularLocation>
        <location evidence="1">Nucleus</location>
    </subcellularLocation>
</comment>
<feature type="region of interest" description="Disordered" evidence="8">
    <location>
        <begin position="773"/>
        <end position="798"/>
    </location>
</feature>
<proteinExistence type="predicted"/>
<dbReference type="SMART" id="SM00249">
    <property type="entry name" value="PHD"/>
    <property type="match status" value="1"/>
</dbReference>
<feature type="compositionally biased region" description="Polar residues" evidence="8">
    <location>
        <begin position="233"/>
        <end position="245"/>
    </location>
</feature>
<feature type="region of interest" description="Disordered" evidence="8">
    <location>
        <begin position="528"/>
        <end position="562"/>
    </location>
</feature>
<dbReference type="InterPro" id="IPR001965">
    <property type="entry name" value="Znf_PHD"/>
</dbReference>
<dbReference type="InterPro" id="IPR011011">
    <property type="entry name" value="Znf_FYVE_PHD"/>
</dbReference>
<protein>
    <recommendedName>
        <fullName evidence="9">C2H2-type domain-containing protein</fullName>
    </recommendedName>
</protein>
<dbReference type="PROSITE" id="PS00028">
    <property type="entry name" value="ZINC_FINGER_C2H2_1"/>
    <property type="match status" value="1"/>
</dbReference>
<dbReference type="InterPro" id="IPR002999">
    <property type="entry name" value="Tudor"/>
</dbReference>
<feature type="compositionally biased region" description="Basic and acidic residues" evidence="8">
    <location>
        <begin position="87"/>
        <end position="98"/>
    </location>
</feature>
<dbReference type="PANTHER" id="PTHR15856">
    <property type="entry name" value="PHD FINGER PROTEIN 20-RELATED"/>
    <property type="match status" value="1"/>
</dbReference>
<feature type="compositionally biased region" description="Basic and acidic residues" evidence="8">
    <location>
        <begin position="161"/>
        <end position="178"/>
    </location>
</feature>
<evidence type="ECO:0000256" key="1">
    <source>
        <dbReference type="ARBA" id="ARBA00004123"/>
    </source>
</evidence>
<evidence type="ECO:0000256" key="3">
    <source>
        <dbReference type="ARBA" id="ARBA00022737"/>
    </source>
</evidence>
<dbReference type="Gene3D" id="3.30.40.10">
    <property type="entry name" value="Zinc/RING finger domain, C3HC4 (zinc finger)"/>
    <property type="match status" value="1"/>
</dbReference>
<dbReference type="PROSITE" id="PS01359">
    <property type="entry name" value="ZF_PHD_1"/>
    <property type="match status" value="1"/>
</dbReference>
<feature type="region of interest" description="Disordered" evidence="8">
    <location>
        <begin position="1"/>
        <end position="199"/>
    </location>
</feature>
<feature type="compositionally biased region" description="Basic and acidic residues" evidence="8">
    <location>
        <begin position="66"/>
        <end position="77"/>
    </location>
</feature>
<dbReference type="Proteomes" id="UP000014500">
    <property type="component" value="Unassembled WGS sequence"/>
</dbReference>
<feature type="compositionally biased region" description="Polar residues" evidence="8">
    <location>
        <begin position="779"/>
        <end position="792"/>
    </location>
</feature>
<feature type="region of interest" description="Disordered" evidence="8">
    <location>
        <begin position="641"/>
        <end position="682"/>
    </location>
</feature>
<dbReference type="AlphaFoldDB" id="T1IXS7"/>
<dbReference type="Gene3D" id="3.30.160.60">
    <property type="entry name" value="Classic Zinc Finger"/>
    <property type="match status" value="1"/>
</dbReference>
<dbReference type="GO" id="GO:0005634">
    <property type="term" value="C:nucleus"/>
    <property type="evidence" value="ECO:0007669"/>
    <property type="project" value="UniProtKB-SubCell"/>
</dbReference>
<dbReference type="InterPro" id="IPR043449">
    <property type="entry name" value="PHF20-like"/>
</dbReference>